<feature type="compositionally biased region" description="Acidic residues" evidence="2">
    <location>
        <begin position="457"/>
        <end position="466"/>
    </location>
</feature>
<dbReference type="EMBL" id="BTCM01000003">
    <property type="protein sequence ID" value="GMK56597.1"/>
    <property type="molecule type" value="Genomic_DNA"/>
</dbReference>
<dbReference type="PANTHER" id="PTHR14490:SF5">
    <property type="entry name" value="PROTEIN KRI1 HOMOLOG"/>
    <property type="match status" value="1"/>
</dbReference>
<gene>
    <name evidence="4" type="primary">kri1</name>
    <name evidence="4" type="ORF">CspeluHIS016_0304370</name>
</gene>
<feature type="compositionally biased region" description="Basic residues" evidence="2">
    <location>
        <begin position="484"/>
        <end position="495"/>
    </location>
</feature>
<feature type="region of interest" description="Disordered" evidence="2">
    <location>
        <begin position="146"/>
        <end position="173"/>
    </location>
</feature>
<feature type="region of interest" description="Disordered" evidence="2">
    <location>
        <begin position="603"/>
        <end position="711"/>
    </location>
</feature>
<feature type="compositionally biased region" description="Low complexity" evidence="2">
    <location>
        <begin position="662"/>
        <end position="671"/>
    </location>
</feature>
<feature type="compositionally biased region" description="Low complexity" evidence="2">
    <location>
        <begin position="23"/>
        <end position="35"/>
    </location>
</feature>
<name>A0AAD3TTH2_9TREE</name>
<dbReference type="GO" id="GO:0005730">
    <property type="term" value="C:nucleolus"/>
    <property type="evidence" value="ECO:0007669"/>
    <property type="project" value="TreeGrafter"/>
</dbReference>
<dbReference type="InterPro" id="IPR018034">
    <property type="entry name" value="Kri1"/>
</dbReference>
<comment type="caution">
    <text evidence="4">The sequence shown here is derived from an EMBL/GenBank/DDBJ whole genome shotgun (WGS) entry which is preliminary data.</text>
</comment>
<feature type="region of interest" description="Disordered" evidence="2">
    <location>
        <begin position="1"/>
        <end position="53"/>
    </location>
</feature>
<feature type="region of interest" description="Disordered" evidence="2">
    <location>
        <begin position="258"/>
        <end position="367"/>
    </location>
</feature>
<organism evidence="4 5">
    <name type="scientific">Cutaneotrichosporon spelunceum</name>
    <dbReference type="NCBI Taxonomy" id="1672016"/>
    <lineage>
        <taxon>Eukaryota</taxon>
        <taxon>Fungi</taxon>
        <taxon>Dikarya</taxon>
        <taxon>Basidiomycota</taxon>
        <taxon>Agaricomycotina</taxon>
        <taxon>Tremellomycetes</taxon>
        <taxon>Trichosporonales</taxon>
        <taxon>Trichosporonaceae</taxon>
        <taxon>Cutaneotrichosporon</taxon>
    </lineage>
</organism>
<dbReference type="PANTHER" id="PTHR14490">
    <property type="entry name" value="ZINC FINGER, ZZ TYPE"/>
    <property type="match status" value="1"/>
</dbReference>
<dbReference type="InterPro" id="IPR024626">
    <property type="entry name" value="Kri1-like_C"/>
</dbReference>
<feature type="compositionally biased region" description="Low complexity" evidence="2">
    <location>
        <begin position="1"/>
        <end position="10"/>
    </location>
</feature>
<reference evidence="4" key="1">
    <citation type="journal article" date="2023" name="BMC Genomics">
        <title>Chromosome-level genome assemblies of Cutaneotrichosporon spp. (Trichosporonales, Basidiomycota) reveal imbalanced evolution between nucleotide sequences and chromosome synteny.</title>
        <authorList>
            <person name="Kobayashi Y."/>
            <person name="Kayamori A."/>
            <person name="Aoki K."/>
            <person name="Shiwa Y."/>
            <person name="Matsutani M."/>
            <person name="Fujita N."/>
            <person name="Sugita T."/>
            <person name="Iwasaki W."/>
            <person name="Tanaka N."/>
            <person name="Takashima M."/>
        </authorList>
    </citation>
    <scope>NUCLEOTIDE SEQUENCE</scope>
    <source>
        <strain evidence="4">HIS016</strain>
    </source>
</reference>
<feature type="compositionally biased region" description="Acidic residues" evidence="2">
    <location>
        <begin position="423"/>
        <end position="442"/>
    </location>
</feature>
<evidence type="ECO:0000256" key="1">
    <source>
        <dbReference type="ARBA" id="ARBA00007473"/>
    </source>
</evidence>
<dbReference type="GO" id="GO:0000447">
    <property type="term" value="P:endonucleolytic cleavage in ITS1 to separate SSU-rRNA from 5.8S rRNA and LSU-rRNA from tricistronic rRNA transcript (SSU-rRNA, 5.8S rRNA, LSU-rRNA)"/>
    <property type="evidence" value="ECO:0007669"/>
    <property type="project" value="TreeGrafter"/>
</dbReference>
<proteinExistence type="inferred from homology"/>
<evidence type="ECO:0000259" key="3">
    <source>
        <dbReference type="Pfam" id="PF12936"/>
    </source>
</evidence>
<sequence>MGKSKSVAKAGKSRSKREPTPESSPSLSESDYSSDSSDDTVEDEDGEELTPAMDAAILRTLAKIRNKEGVYGTDKVLETELATAQAAADKRGLGARAKQRAEKPFLLKDLHRQNLLDGVHSENEDEEPLTNVELSRRAAADARAAFAAFGDDSDDGEVLTKRDRNDDEEESEDAAYRQFLLEMGGGESEVRAGLGMADAPVTGFREEEETPKKKDKEMSEGKRAKREAKRMAKRAQADEDFLMDYVLNRGWIDREKKAVPTYDDIVGRERGEESEEDDEDTPWGKIDEDEEFDEKADEFETEYNFRFEEPGAATIVTHPRQIDSAVRRGDDSRKLKRQAREERKAAEKAAREEAVRRKQDEKRREMESQLAALKRELGENVDLTGLEKVLEGEWDEAEWDRVVGGILAGPDADDDEKPAWDDGLGDEYMDEDDGDEAADPEDAAYANEGEWNGNDTWGEDDADDWDGPVNMDADFIAFDEPKKKVSKKDKKKRKVQPVDDDEEEEELTVTERAARMKAAADEMRNLDHEDEVGGLRTRFKYTRTAPQSFGMTTAEILMATDAELNGLVGFKHMQPYRRGGIGRAGVGLGRRVRDLKTRISRRRWGEEGERGERSEPSQAMRIERQGPGGANAQPLGQRKTEDGGRPGKRLGKKERMKRKVAEAQGAEAAPQEQEEPSKRRKVEEASAAPVVELAEGAGEGKKRRRKKKKAE</sequence>
<evidence type="ECO:0000256" key="2">
    <source>
        <dbReference type="SAM" id="MobiDB-lite"/>
    </source>
</evidence>
<dbReference type="Proteomes" id="UP001222932">
    <property type="component" value="Unassembled WGS sequence"/>
</dbReference>
<feature type="region of interest" description="Disordered" evidence="2">
    <location>
        <begin position="406"/>
        <end position="505"/>
    </location>
</feature>
<dbReference type="Pfam" id="PF12936">
    <property type="entry name" value="Kri1_C"/>
    <property type="match status" value="1"/>
</dbReference>
<feature type="compositionally biased region" description="Basic and acidic residues" evidence="2">
    <location>
        <begin position="675"/>
        <end position="684"/>
    </location>
</feature>
<dbReference type="GO" id="GO:0030686">
    <property type="term" value="C:90S preribosome"/>
    <property type="evidence" value="ECO:0007669"/>
    <property type="project" value="TreeGrafter"/>
</dbReference>
<protein>
    <recommendedName>
        <fullName evidence="3">Kri1-like C-terminal domain-containing protein</fullName>
    </recommendedName>
</protein>
<feature type="compositionally biased region" description="Basic and acidic residues" evidence="2">
    <location>
        <begin position="325"/>
        <end position="367"/>
    </location>
</feature>
<feature type="compositionally biased region" description="Acidic residues" evidence="2">
    <location>
        <begin position="272"/>
        <end position="301"/>
    </location>
</feature>
<feature type="compositionally biased region" description="Basic residues" evidence="2">
    <location>
        <begin position="223"/>
        <end position="233"/>
    </location>
</feature>
<comment type="similarity">
    <text evidence="1">Belongs to the KRI1 family.</text>
</comment>
<feature type="domain" description="Kri1-like C-terminal" evidence="3">
    <location>
        <begin position="516"/>
        <end position="578"/>
    </location>
</feature>
<feature type="region of interest" description="Disordered" evidence="2">
    <location>
        <begin position="190"/>
        <end position="234"/>
    </location>
</feature>
<evidence type="ECO:0000313" key="5">
    <source>
        <dbReference type="Proteomes" id="UP001222932"/>
    </source>
</evidence>
<feature type="compositionally biased region" description="Basic residues" evidence="2">
    <location>
        <begin position="701"/>
        <end position="711"/>
    </location>
</feature>
<feature type="compositionally biased region" description="Basic residues" evidence="2">
    <location>
        <begin position="646"/>
        <end position="658"/>
    </location>
</feature>
<dbReference type="AlphaFoldDB" id="A0AAD3TTH2"/>
<feature type="compositionally biased region" description="Basic and acidic residues" evidence="2">
    <location>
        <begin position="210"/>
        <end position="222"/>
    </location>
</feature>
<keyword evidence="5" id="KW-1185">Reference proteome</keyword>
<feature type="compositionally biased region" description="Basic and acidic residues" evidence="2">
    <location>
        <begin position="603"/>
        <end position="615"/>
    </location>
</feature>
<feature type="compositionally biased region" description="Acidic residues" evidence="2">
    <location>
        <begin position="36"/>
        <end position="48"/>
    </location>
</feature>
<evidence type="ECO:0000313" key="4">
    <source>
        <dbReference type="EMBL" id="GMK56597.1"/>
    </source>
</evidence>
<reference evidence="4" key="2">
    <citation type="submission" date="2023-06" db="EMBL/GenBank/DDBJ databases">
        <authorList>
            <person name="Kobayashi Y."/>
            <person name="Kayamori A."/>
            <person name="Aoki K."/>
            <person name="Shiwa Y."/>
            <person name="Fujita N."/>
            <person name="Sugita T."/>
            <person name="Iwasaki W."/>
            <person name="Tanaka N."/>
            <person name="Takashima M."/>
        </authorList>
    </citation>
    <scope>NUCLEOTIDE SEQUENCE</scope>
    <source>
        <strain evidence="4">HIS016</strain>
    </source>
</reference>
<dbReference type="Pfam" id="PF05178">
    <property type="entry name" value="Kri1"/>
    <property type="match status" value="1"/>
</dbReference>
<accession>A0AAD3TTH2</accession>